<feature type="transmembrane region" description="Helical" evidence="1">
    <location>
        <begin position="7"/>
        <end position="24"/>
    </location>
</feature>
<dbReference type="GO" id="GO:0003676">
    <property type="term" value="F:nucleic acid binding"/>
    <property type="evidence" value="ECO:0007669"/>
    <property type="project" value="InterPro"/>
</dbReference>
<keyword evidence="1" id="KW-0472">Membrane</keyword>
<keyword evidence="1" id="KW-1133">Transmembrane helix</keyword>
<evidence type="ECO:0000256" key="1">
    <source>
        <dbReference type="SAM" id="Phobius"/>
    </source>
</evidence>
<dbReference type="Proteomes" id="UP000056925">
    <property type="component" value="Chromosome"/>
</dbReference>
<evidence type="ECO:0000259" key="2">
    <source>
        <dbReference type="Pfam" id="PF01336"/>
    </source>
</evidence>
<keyword evidence="1" id="KW-0812">Transmembrane</keyword>
<dbReference type="PATRIC" id="fig|1434121.4.peg.978"/>
<dbReference type="KEGG" id="mthe:MSTHC_0773"/>
<name>A0A0E3L095_METTE</name>
<evidence type="ECO:0000313" key="4">
    <source>
        <dbReference type="Proteomes" id="UP000056925"/>
    </source>
</evidence>
<dbReference type="AlphaFoldDB" id="A0A0E3L095"/>
<dbReference type="HOGENOM" id="CLU_161790_0_0_2"/>
<protein>
    <submittedName>
        <fullName evidence="3">OB-fold nucleic acid binding domain protein</fullName>
    </submittedName>
</protein>
<reference evidence="3 4" key="1">
    <citation type="submission" date="2014-07" db="EMBL/GenBank/DDBJ databases">
        <title>Methanogenic archaea and the global carbon cycle.</title>
        <authorList>
            <person name="Henriksen J.R."/>
            <person name="Luke J."/>
            <person name="Reinhart S."/>
            <person name="Benedict M.N."/>
            <person name="Youngblut N.D."/>
            <person name="Metcalf M.E."/>
            <person name="Whitaker R.J."/>
            <person name="Metcalf W.W."/>
        </authorList>
    </citation>
    <scope>NUCLEOTIDE SEQUENCE [LARGE SCALE GENOMIC DNA]</scope>
    <source>
        <strain evidence="3 4">CHTI-55</strain>
    </source>
</reference>
<organism evidence="3 4">
    <name type="scientific">Methanosarcina thermophila CHTI-55</name>
    <dbReference type="NCBI Taxonomy" id="1434121"/>
    <lineage>
        <taxon>Archaea</taxon>
        <taxon>Methanobacteriati</taxon>
        <taxon>Methanobacteriota</taxon>
        <taxon>Stenosarchaea group</taxon>
        <taxon>Methanomicrobia</taxon>
        <taxon>Methanosarcinales</taxon>
        <taxon>Methanosarcinaceae</taxon>
        <taxon>Methanosarcina</taxon>
    </lineage>
</organism>
<dbReference type="InterPro" id="IPR004365">
    <property type="entry name" value="NA-bd_OB_tRNA"/>
</dbReference>
<dbReference type="RefSeq" id="WP_048168199.1">
    <property type="nucleotide sequence ID" value="NZ_CP009502.1"/>
</dbReference>
<proteinExistence type="predicted"/>
<feature type="domain" description="OB" evidence="2">
    <location>
        <begin position="55"/>
        <end position="127"/>
    </location>
</feature>
<dbReference type="GeneID" id="41602081"/>
<dbReference type="EMBL" id="CP009502">
    <property type="protein sequence ID" value="AKB15091.1"/>
    <property type="molecule type" value="Genomic_DNA"/>
</dbReference>
<dbReference type="Pfam" id="PF01336">
    <property type="entry name" value="tRNA_anti-codon"/>
    <property type="match status" value="1"/>
</dbReference>
<evidence type="ECO:0000313" key="3">
    <source>
        <dbReference type="EMBL" id="AKB15091.1"/>
    </source>
</evidence>
<sequence length="138" mass="15291">MEKEEKVMVLLLFMTLTSLMTAYLCFGPEITASGQESGKEIKQYSRESGVGDKVFLEAEVLSKRFTYTGGHLLLQVDCDSEVLSVFIPKTAGADALNMSIQEGDFIGLTGTVSEYKGKREITVERKEDILLSDDYSTK</sequence>
<gene>
    <name evidence="3" type="ORF">MSTHC_0773</name>
</gene>
<accession>A0A0E3L095</accession>